<organism evidence="6 7">
    <name type="scientific">Candidatus Anaerobutyricum stercoripullorum</name>
    <dbReference type="NCBI Taxonomy" id="2838456"/>
    <lineage>
        <taxon>Bacteria</taxon>
        <taxon>Bacillati</taxon>
        <taxon>Bacillota</taxon>
        <taxon>Clostridia</taxon>
        <taxon>Lachnospirales</taxon>
        <taxon>Lachnospiraceae</taxon>
        <taxon>Anaerobutyricum</taxon>
    </lineage>
</organism>
<evidence type="ECO:0000256" key="3">
    <source>
        <dbReference type="ARBA" id="ARBA00022944"/>
    </source>
</evidence>
<dbReference type="InterPro" id="IPR034709">
    <property type="entry name" value="TarI"/>
</dbReference>
<dbReference type="SUPFAM" id="SSF53448">
    <property type="entry name" value="Nucleotide-diphospho-sugar transferases"/>
    <property type="match status" value="1"/>
</dbReference>
<dbReference type="GO" id="GO:0019350">
    <property type="term" value="P:teichoic acid biosynthetic process"/>
    <property type="evidence" value="ECO:0007669"/>
    <property type="project" value="UniProtKB-KW"/>
</dbReference>
<keyword evidence="3" id="KW-0777">Teichoic acid biosynthesis</keyword>
<dbReference type="EC" id="2.7.7.40" evidence="5"/>
<dbReference type="EMBL" id="DXEQ01000009">
    <property type="protein sequence ID" value="HIX71452.1"/>
    <property type="molecule type" value="Genomic_DNA"/>
</dbReference>
<dbReference type="InterPro" id="IPR029044">
    <property type="entry name" value="Nucleotide-diphossugar_trans"/>
</dbReference>
<dbReference type="NCBIfam" id="NF001183">
    <property type="entry name" value="PRK00155.1-3"/>
    <property type="match status" value="1"/>
</dbReference>
<gene>
    <name evidence="6" type="ORF">H9849_00375</name>
</gene>
<dbReference type="InterPro" id="IPR018294">
    <property type="entry name" value="ISPD_synthase_CS"/>
</dbReference>
<feature type="binding site" evidence="5">
    <location>
        <position position="112"/>
    </location>
    <ligand>
        <name>CTP</name>
        <dbReference type="ChEBI" id="CHEBI:37563"/>
    </ligand>
</feature>
<keyword evidence="1 5" id="KW-0808">Transferase</keyword>
<dbReference type="GO" id="GO:0008299">
    <property type="term" value="P:isoprenoid biosynthetic process"/>
    <property type="evidence" value="ECO:0007669"/>
    <property type="project" value="InterPro"/>
</dbReference>
<dbReference type="GO" id="GO:0050518">
    <property type="term" value="F:2-C-methyl-D-erythritol 4-phosphate cytidylyltransferase activity"/>
    <property type="evidence" value="ECO:0007669"/>
    <property type="project" value="TreeGrafter"/>
</dbReference>
<sequence>MIFGVILAGGIGSRMGNVEKPKQFLTIGDKPIIVHTIEKFYVNSRFEKIIVLCPNQWINHTKNLIRKNFSNPDRIVVIEGGDTRNETIMNSIRYIEKEYGLDDDTIIVTHDSVRPFLTHRIIEDNINYAIQYGACDTVIPASDTIVESKGHDVISNIPDRSIMYQGQTPQSFRAKKLKELYESLTPDEKKILTDACKICVMKGEKVYLVEGEVFNIKITYPYDLRVAETLIKGE</sequence>
<feature type="binding site" evidence="5">
    <location>
        <begin position="7"/>
        <end position="10"/>
    </location>
    <ligand>
        <name>CTP</name>
        <dbReference type="ChEBI" id="CHEBI:37563"/>
    </ligand>
</feature>
<dbReference type="Pfam" id="PF01128">
    <property type="entry name" value="IspD"/>
    <property type="match status" value="1"/>
</dbReference>
<dbReference type="GO" id="GO:0047349">
    <property type="term" value="F:D-ribitol-5-phosphate cytidylyltransferase activity"/>
    <property type="evidence" value="ECO:0007669"/>
    <property type="project" value="UniProtKB-UniRule"/>
</dbReference>
<feature type="site" description="Positions ribitol 5-phosphate for the nucleophilic attack" evidence="5">
    <location>
        <position position="160"/>
    </location>
</feature>
<reference evidence="6" key="2">
    <citation type="submission" date="2021-04" db="EMBL/GenBank/DDBJ databases">
        <authorList>
            <person name="Gilroy R."/>
        </authorList>
    </citation>
    <scope>NUCLEOTIDE SEQUENCE</scope>
    <source>
        <strain evidence="6">ChiSxjej3B15-1167</strain>
    </source>
</reference>
<dbReference type="FunFam" id="3.90.550.10:FF:000003">
    <property type="entry name" value="2-C-methyl-D-erythritol 4-phosphate cytidylyltransferase"/>
    <property type="match status" value="1"/>
</dbReference>
<comment type="function">
    <text evidence="5">Catalyzes the transfer of the cytidylyl group of CTP to D-ribitol 5-phosphate.</text>
</comment>
<dbReference type="CDD" id="cd02516">
    <property type="entry name" value="CDP-ME_synthetase"/>
    <property type="match status" value="1"/>
</dbReference>
<keyword evidence="4" id="KW-0961">Cell wall biogenesis/degradation</keyword>
<feature type="site" description="Transition state stabilizer" evidence="5">
    <location>
        <position position="14"/>
    </location>
</feature>
<dbReference type="PANTHER" id="PTHR32125:SF8">
    <property type="entry name" value="RIBITOL-5-PHOSPHATE CYTIDYLYLTRANSFERASE"/>
    <property type="match status" value="1"/>
</dbReference>
<evidence type="ECO:0000256" key="2">
    <source>
        <dbReference type="ARBA" id="ARBA00022695"/>
    </source>
</evidence>
<comment type="caution">
    <text evidence="6">The sequence shown here is derived from an EMBL/GenBank/DDBJ whole genome shotgun (WGS) entry which is preliminary data.</text>
</comment>
<reference evidence="6" key="1">
    <citation type="journal article" date="2021" name="PeerJ">
        <title>Extensive microbial diversity within the chicken gut microbiome revealed by metagenomics and culture.</title>
        <authorList>
            <person name="Gilroy R."/>
            <person name="Ravi A."/>
            <person name="Getino M."/>
            <person name="Pursley I."/>
            <person name="Horton D.L."/>
            <person name="Alikhan N.F."/>
            <person name="Baker D."/>
            <person name="Gharbi K."/>
            <person name="Hall N."/>
            <person name="Watson M."/>
            <person name="Adriaenssens E.M."/>
            <person name="Foster-Nyarko E."/>
            <person name="Jarju S."/>
            <person name="Secka A."/>
            <person name="Antonio M."/>
            <person name="Oren A."/>
            <person name="Chaudhuri R.R."/>
            <person name="La Ragione R."/>
            <person name="Hildebrand F."/>
            <person name="Pallen M.J."/>
        </authorList>
    </citation>
    <scope>NUCLEOTIDE SEQUENCE</scope>
    <source>
        <strain evidence="6">ChiSxjej3B15-1167</strain>
    </source>
</reference>
<dbReference type="GO" id="GO:0071555">
    <property type="term" value="P:cell wall organization"/>
    <property type="evidence" value="ECO:0007669"/>
    <property type="project" value="UniProtKB-KW"/>
</dbReference>
<evidence type="ECO:0000256" key="4">
    <source>
        <dbReference type="ARBA" id="ARBA00023316"/>
    </source>
</evidence>
<evidence type="ECO:0000256" key="5">
    <source>
        <dbReference type="HAMAP-Rule" id="MF_02068"/>
    </source>
</evidence>
<dbReference type="PROSITE" id="PS01295">
    <property type="entry name" value="ISPD"/>
    <property type="match status" value="1"/>
</dbReference>
<comment type="similarity">
    <text evidence="5">Belongs to the IspD/TarI cytidylyltransferase family. TarI subfamily.</text>
</comment>
<dbReference type="PANTHER" id="PTHR32125">
    <property type="entry name" value="2-C-METHYL-D-ERYTHRITOL 4-PHOSPHATE CYTIDYLYLTRANSFERASE, CHLOROPLASTIC"/>
    <property type="match status" value="1"/>
</dbReference>
<dbReference type="InterPro" id="IPR050088">
    <property type="entry name" value="IspD/TarI_cytidylyltransf_bact"/>
</dbReference>
<keyword evidence="2 5" id="KW-0548">Nucleotidyltransferase</keyword>
<feature type="site" description="Transition state stabilizer" evidence="5">
    <location>
        <position position="22"/>
    </location>
</feature>
<dbReference type="Proteomes" id="UP000886805">
    <property type="component" value="Unassembled WGS sequence"/>
</dbReference>
<name>A0A9D1X2M8_9FIRM</name>
<dbReference type="Gene3D" id="3.90.550.10">
    <property type="entry name" value="Spore Coat Polysaccharide Biosynthesis Protein SpsA, Chain A"/>
    <property type="match status" value="1"/>
</dbReference>
<feature type="site" description="Positions ribitol 5-phosphate for the nucleophilic attack" evidence="5">
    <location>
        <position position="217"/>
    </location>
</feature>
<evidence type="ECO:0000313" key="6">
    <source>
        <dbReference type="EMBL" id="HIX71452.1"/>
    </source>
</evidence>
<accession>A0A9D1X2M8</accession>
<protein>
    <recommendedName>
        <fullName evidence="5">Ribitol-5-phosphate cytidylyltransferase</fullName>
        <ecNumber evidence="5">2.7.7.40</ecNumber>
    </recommendedName>
</protein>
<proteinExistence type="inferred from homology"/>
<dbReference type="HAMAP" id="MF_02068">
    <property type="entry name" value="TarI"/>
    <property type="match status" value="1"/>
</dbReference>
<feature type="binding site" evidence="5">
    <location>
        <begin position="81"/>
        <end position="87"/>
    </location>
    <ligand>
        <name>CTP</name>
        <dbReference type="ChEBI" id="CHEBI:37563"/>
    </ligand>
</feature>
<evidence type="ECO:0000256" key="1">
    <source>
        <dbReference type="ARBA" id="ARBA00022679"/>
    </source>
</evidence>
<dbReference type="InterPro" id="IPR034683">
    <property type="entry name" value="IspD/TarI"/>
</dbReference>
<comment type="catalytic activity">
    <reaction evidence="5">
        <text>D-ribitol 5-phosphate + CTP + H(+) = CDP-L-ribitol + diphosphate</text>
        <dbReference type="Rhea" id="RHEA:12456"/>
        <dbReference type="ChEBI" id="CHEBI:15378"/>
        <dbReference type="ChEBI" id="CHEBI:33019"/>
        <dbReference type="ChEBI" id="CHEBI:37563"/>
        <dbReference type="ChEBI" id="CHEBI:57608"/>
        <dbReference type="ChEBI" id="CHEBI:57695"/>
        <dbReference type="EC" id="2.7.7.40"/>
    </reaction>
</comment>
<dbReference type="AlphaFoldDB" id="A0A9D1X2M8"/>
<evidence type="ECO:0000313" key="7">
    <source>
        <dbReference type="Proteomes" id="UP000886805"/>
    </source>
</evidence>